<dbReference type="GO" id="GO:0005737">
    <property type="term" value="C:cytoplasm"/>
    <property type="evidence" value="ECO:0007669"/>
    <property type="project" value="UniProtKB-SubCell"/>
</dbReference>
<feature type="domain" description="Enoyl reductase (ER)" evidence="6">
    <location>
        <begin position="15"/>
        <end position="304"/>
    </location>
</feature>
<accession>A0A6L8VA20</accession>
<dbReference type="RefSeq" id="WP_161410870.1">
    <property type="nucleotide sequence ID" value="NZ_WTUZ01000039.1"/>
</dbReference>
<dbReference type="Proteomes" id="UP000481087">
    <property type="component" value="Unassembled WGS sequence"/>
</dbReference>
<dbReference type="Gene3D" id="3.90.180.10">
    <property type="entry name" value="Medium-chain alcohol dehydrogenases, catalytic domain"/>
    <property type="match status" value="1"/>
</dbReference>
<keyword evidence="4" id="KW-0521">NADP</keyword>
<dbReference type="EMBL" id="WTUZ01000039">
    <property type="protein sequence ID" value="MZQ86461.1"/>
    <property type="molecule type" value="Genomic_DNA"/>
</dbReference>
<dbReference type="InterPro" id="IPR013154">
    <property type="entry name" value="ADH-like_N"/>
</dbReference>
<dbReference type="CDD" id="cd05289">
    <property type="entry name" value="MDR_like_2"/>
    <property type="match status" value="1"/>
</dbReference>
<dbReference type="InterPro" id="IPR002364">
    <property type="entry name" value="Quin_OxRdtase/zeta-crystal_CS"/>
</dbReference>
<dbReference type="AlphaFoldDB" id="A0A6L8VA20"/>
<dbReference type="PANTHER" id="PTHR44154">
    <property type="entry name" value="QUINONE OXIDOREDUCTASE"/>
    <property type="match status" value="1"/>
</dbReference>
<dbReference type="PANTHER" id="PTHR44154:SF1">
    <property type="entry name" value="QUINONE OXIDOREDUCTASE"/>
    <property type="match status" value="1"/>
</dbReference>
<dbReference type="SUPFAM" id="SSF51735">
    <property type="entry name" value="NAD(P)-binding Rossmann-fold domains"/>
    <property type="match status" value="1"/>
</dbReference>
<keyword evidence="3" id="KW-0963">Cytoplasm</keyword>
<evidence type="ECO:0000259" key="6">
    <source>
        <dbReference type="SMART" id="SM00829"/>
    </source>
</evidence>
<dbReference type="InterPro" id="IPR051603">
    <property type="entry name" value="Zinc-ADH_QOR/CCCR"/>
</dbReference>
<dbReference type="GO" id="GO:0016491">
    <property type="term" value="F:oxidoreductase activity"/>
    <property type="evidence" value="ECO:0007669"/>
    <property type="project" value="InterPro"/>
</dbReference>
<dbReference type="InterPro" id="IPR020843">
    <property type="entry name" value="ER"/>
</dbReference>
<comment type="subcellular location">
    <subcellularLocation>
        <location evidence="1">Cytoplasm</location>
    </subcellularLocation>
</comment>
<evidence type="ECO:0000313" key="7">
    <source>
        <dbReference type="EMBL" id="MZQ86461.1"/>
    </source>
</evidence>
<dbReference type="InterPro" id="IPR011032">
    <property type="entry name" value="GroES-like_sf"/>
</dbReference>
<keyword evidence="5" id="KW-0694">RNA-binding</keyword>
<proteinExistence type="predicted"/>
<reference evidence="7 8" key="1">
    <citation type="submission" date="2019-12" db="EMBL/GenBank/DDBJ databases">
        <title>Paenibacillus sp. nov. sp. isolated from soil.</title>
        <authorList>
            <person name="Kim J."/>
            <person name="Jeong S.E."/>
            <person name="Jung H.S."/>
            <person name="Jeon C.O."/>
        </authorList>
    </citation>
    <scope>NUCLEOTIDE SEQUENCE [LARGE SCALE GENOMIC DNA]</scope>
    <source>
        <strain evidence="7 8">5J-6</strain>
    </source>
</reference>
<organism evidence="7 8">
    <name type="scientific">Paenibacillus silvestris</name>
    <dbReference type="NCBI Taxonomy" id="2606219"/>
    <lineage>
        <taxon>Bacteria</taxon>
        <taxon>Bacillati</taxon>
        <taxon>Bacillota</taxon>
        <taxon>Bacilli</taxon>
        <taxon>Bacillales</taxon>
        <taxon>Paenibacillaceae</taxon>
        <taxon>Paenibacillus</taxon>
    </lineage>
</organism>
<protein>
    <submittedName>
        <fullName evidence="7">Zinc-binding dehydrogenase</fullName>
    </submittedName>
</protein>
<sequence>MADQTMLAVRYHQFGGSDVLTLEEVPRPTPQAGELLIKVVSAGVLPADWKIRMGLFPLPVSFPSIPGTSFAGMIEAIGEGTTGYQVGQEVFGRSARGTYAEYAVAPVEAVAMKPVSMSFDEAATLSGGATTAWRAITSAGVKSGDRVLIHGAAGGVGLFAVQFAKALGAYVFGTAGRENLDFIRSLGVDEAIDYKATPFEQVAQDVDFVLDTIGGDTLNRSWSVIKRGGSLVSITGQPPVAHGQSLGIRVLPSSLATSQDLNDIVKLIDEGIVKTVVQHVYGMNEVRQAHERSENGHGRGRIVLRIADSQDRSI</sequence>
<dbReference type="GO" id="GO:0003723">
    <property type="term" value="F:RNA binding"/>
    <property type="evidence" value="ECO:0007669"/>
    <property type="project" value="UniProtKB-KW"/>
</dbReference>
<dbReference type="SMART" id="SM00829">
    <property type="entry name" value="PKS_ER"/>
    <property type="match status" value="1"/>
</dbReference>
<dbReference type="Gene3D" id="3.40.50.720">
    <property type="entry name" value="NAD(P)-binding Rossmann-like Domain"/>
    <property type="match status" value="1"/>
</dbReference>
<dbReference type="PROSITE" id="PS01162">
    <property type="entry name" value="QOR_ZETA_CRYSTAL"/>
    <property type="match status" value="1"/>
</dbReference>
<keyword evidence="8" id="KW-1185">Reference proteome</keyword>
<dbReference type="SUPFAM" id="SSF50129">
    <property type="entry name" value="GroES-like"/>
    <property type="match status" value="1"/>
</dbReference>
<dbReference type="GO" id="GO:0008270">
    <property type="term" value="F:zinc ion binding"/>
    <property type="evidence" value="ECO:0007669"/>
    <property type="project" value="InterPro"/>
</dbReference>
<dbReference type="Pfam" id="PF08240">
    <property type="entry name" value="ADH_N"/>
    <property type="match status" value="1"/>
</dbReference>
<comment type="caution">
    <text evidence="7">The sequence shown here is derived from an EMBL/GenBank/DDBJ whole genome shotgun (WGS) entry which is preliminary data.</text>
</comment>
<evidence type="ECO:0000313" key="8">
    <source>
        <dbReference type="Proteomes" id="UP000481087"/>
    </source>
</evidence>
<evidence type="ECO:0000256" key="3">
    <source>
        <dbReference type="ARBA" id="ARBA00022490"/>
    </source>
</evidence>
<evidence type="ECO:0000256" key="1">
    <source>
        <dbReference type="ARBA" id="ARBA00004496"/>
    </source>
</evidence>
<name>A0A6L8VA20_9BACL</name>
<evidence type="ECO:0000256" key="5">
    <source>
        <dbReference type="ARBA" id="ARBA00022884"/>
    </source>
</evidence>
<gene>
    <name evidence="7" type="ORF">GQF01_30600</name>
</gene>
<dbReference type="Pfam" id="PF13602">
    <property type="entry name" value="ADH_zinc_N_2"/>
    <property type="match status" value="1"/>
</dbReference>
<dbReference type="InterPro" id="IPR036291">
    <property type="entry name" value="NAD(P)-bd_dom_sf"/>
</dbReference>
<evidence type="ECO:0000256" key="4">
    <source>
        <dbReference type="ARBA" id="ARBA00022857"/>
    </source>
</evidence>
<comment type="subunit">
    <text evidence="2">Homotetramer.</text>
</comment>
<evidence type="ECO:0000256" key="2">
    <source>
        <dbReference type="ARBA" id="ARBA00011881"/>
    </source>
</evidence>